<dbReference type="AlphaFoldDB" id="A0AAV5TN29"/>
<keyword evidence="4 7" id="KW-1133">Transmembrane helix</keyword>
<organism evidence="8 9">
    <name type="scientific">Pristionchus entomophagus</name>
    <dbReference type="NCBI Taxonomy" id="358040"/>
    <lineage>
        <taxon>Eukaryota</taxon>
        <taxon>Metazoa</taxon>
        <taxon>Ecdysozoa</taxon>
        <taxon>Nematoda</taxon>
        <taxon>Chromadorea</taxon>
        <taxon>Rhabditida</taxon>
        <taxon>Rhabditina</taxon>
        <taxon>Diplogasteromorpha</taxon>
        <taxon>Diplogasteroidea</taxon>
        <taxon>Neodiplogasteridae</taxon>
        <taxon>Pristionchus</taxon>
    </lineage>
</organism>
<dbReference type="InterPro" id="IPR018795">
    <property type="entry name" value="K2013-like"/>
</dbReference>
<evidence type="ECO:0000256" key="3">
    <source>
        <dbReference type="ARBA" id="ARBA00022729"/>
    </source>
</evidence>
<dbReference type="PANTHER" id="PTHR31386">
    <property type="entry name" value="UNCHARACTERIZED PROTEIN KIAA2013"/>
    <property type="match status" value="1"/>
</dbReference>
<dbReference type="GO" id="GO:0016020">
    <property type="term" value="C:membrane"/>
    <property type="evidence" value="ECO:0007669"/>
    <property type="project" value="UniProtKB-SubCell"/>
</dbReference>
<evidence type="ECO:0000256" key="5">
    <source>
        <dbReference type="ARBA" id="ARBA00023136"/>
    </source>
</evidence>
<dbReference type="Pfam" id="PF10222">
    <property type="entry name" value="DUF2152"/>
    <property type="match status" value="1"/>
</dbReference>
<comment type="caution">
    <text evidence="8">The sequence shown here is derived from an EMBL/GenBank/DDBJ whole genome shotgun (WGS) entry which is preliminary data.</text>
</comment>
<evidence type="ECO:0000256" key="6">
    <source>
        <dbReference type="ARBA" id="ARBA00023180"/>
    </source>
</evidence>
<keyword evidence="2 7" id="KW-0812">Transmembrane</keyword>
<dbReference type="PANTHER" id="PTHR31386:SF2">
    <property type="entry name" value="SIMILAR TO RIKEN CDNA 2510039O18"/>
    <property type="match status" value="1"/>
</dbReference>
<feature type="transmembrane region" description="Helical" evidence="7">
    <location>
        <begin position="554"/>
        <end position="575"/>
    </location>
</feature>
<evidence type="ECO:0000256" key="4">
    <source>
        <dbReference type="ARBA" id="ARBA00022989"/>
    </source>
</evidence>
<sequence>MGNWQWWMCQLRRLRESEVYSSMRFFIRRYQTPRRLALVLCALLFILYCLFSPRTSVVETVSQSCLQSALLSYDEELKDFSIARDGDSVNFIGNGYIGVDENGELRASSGKTLSMLTGFRPLVSLKLEGAYDIKQAILTDFRKGKIIKTQCFSVDSECVCATTTTFAHRTKKHILVQEIKITNPTKSAVRAHMSRAEAPTWRSESERTSDMYLLTRDDLGVGGRSGGSVICSSVVDNMIIQPKREESFQYTCVIDIREKVGDTWKAASREQVTSTFTHTKKEFSSIVREHDNAWGKLNEVTFHLSHSFAPNVLNGVVINATRYAIMSNVRAPLLEDGVSPQERMIIESKGSRRDLCYTGHSTLLYPSRLWTKTKNSEELVSLVDTWLLTLEKRGCAHVISMGASGVGQALVLSLSAGTFHDGHLELGMDPADMHREISVSGLELNDASKSKLSFQVGIHDDNRPFLMVSSSSSSEVYACDGGCRSDPIRISPSGTKITVMLTKPLTSILYLAPNRKHLTQLRNAIHVSEIDVAPAHEDDILSAHKGEDGGLPTFVWVILGVFLVAFHIFLVKLLYSEWKKADSTPYNPFLRQKYFREH</sequence>
<keyword evidence="9" id="KW-1185">Reference proteome</keyword>
<keyword evidence="6" id="KW-0325">Glycoprotein</keyword>
<gene>
    <name evidence="8" type="ORF">PENTCL1PPCAC_17947</name>
</gene>
<evidence type="ECO:0000313" key="9">
    <source>
        <dbReference type="Proteomes" id="UP001432027"/>
    </source>
</evidence>
<accession>A0AAV5TN29</accession>
<keyword evidence="5 7" id="KW-0472">Membrane</keyword>
<proteinExistence type="predicted"/>
<protein>
    <submittedName>
        <fullName evidence="8">Uncharacterized protein</fullName>
    </submittedName>
</protein>
<dbReference type="EMBL" id="BTSX01000004">
    <property type="protein sequence ID" value="GMS95772.1"/>
    <property type="molecule type" value="Genomic_DNA"/>
</dbReference>
<evidence type="ECO:0000256" key="7">
    <source>
        <dbReference type="SAM" id="Phobius"/>
    </source>
</evidence>
<evidence type="ECO:0000313" key="8">
    <source>
        <dbReference type="EMBL" id="GMS95772.1"/>
    </source>
</evidence>
<reference evidence="8" key="1">
    <citation type="submission" date="2023-10" db="EMBL/GenBank/DDBJ databases">
        <title>Genome assembly of Pristionchus species.</title>
        <authorList>
            <person name="Yoshida K."/>
            <person name="Sommer R.J."/>
        </authorList>
    </citation>
    <scope>NUCLEOTIDE SEQUENCE</scope>
    <source>
        <strain evidence="8">RS0144</strain>
    </source>
</reference>
<evidence type="ECO:0000256" key="2">
    <source>
        <dbReference type="ARBA" id="ARBA00022692"/>
    </source>
</evidence>
<name>A0AAV5TN29_9BILA</name>
<evidence type="ECO:0000256" key="1">
    <source>
        <dbReference type="ARBA" id="ARBA00004479"/>
    </source>
</evidence>
<dbReference type="Proteomes" id="UP001432027">
    <property type="component" value="Unassembled WGS sequence"/>
</dbReference>
<keyword evidence="3" id="KW-0732">Signal</keyword>
<comment type="subcellular location">
    <subcellularLocation>
        <location evidence="1">Membrane</location>
        <topology evidence="1">Single-pass type I membrane protein</topology>
    </subcellularLocation>
</comment>